<sequence length="499" mass="51864">MPKKIKLFLNSEQKVSKLIFGVLMVGLAVLVAGNGAFAYFQRTASDSNYDYGYGYGGSYGYGYGYGYGADVSGYNDYGFYGADGKATALSAAQSGSSRLVVGYTTDYYAKNKVYYSATSAACSSLTSSVSQTAFQTGANSATISDLTCGTTYYYCVASEDAGGNTWYTSVANADTGACGGSGGGGGSVAPSTSDTIVSQTMAGAISSASGGSVVLTTSEGSKAEVVMPAGASTANLTVSVQSKSAASAEAAGTVGVAPTGVYRVGNLVFEFSAQDASTNQAVSQFSKDITLSFTYTDAQIAGLSEDSLQVYTWQNGAWVALTGVIDKVNNKITITVNHFSYFSIMGQKSATSTTITTATSTITKAINQMTVTELRAKIKEVLSLMINLLSQMIGQWQTQLQAMVHGQSAPAVLKTLDINLKYGSMGDAVKLLQTWLSQDKDIYPLGVINGTFGPATKAAVIKFQEKYKDEILTPAGLINGNGLVGAGTRAKLNSLYGSQ</sequence>
<dbReference type="SUPFAM" id="SSF47090">
    <property type="entry name" value="PGBD-like"/>
    <property type="match status" value="1"/>
</dbReference>
<evidence type="ECO:0000313" key="4">
    <source>
        <dbReference type="Proteomes" id="UP000228906"/>
    </source>
</evidence>
<dbReference type="Gene3D" id="1.10.101.10">
    <property type="entry name" value="PGBD-like superfamily/PGBD"/>
    <property type="match status" value="1"/>
</dbReference>
<evidence type="ECO:0000313" key="3">
    <source>
        <dbReference type="EMBL" id="PIR91055.1"/>
    </source>
</evidence>
<dbReference type="InterPro" id="IPR002477">
    <property type="entry name" value="Peptidoglycan-bd-like"/>
</dbReference>
<evidence type="ECO:0000259" key="2">
    <source>
        <dbReference type="Pfam" id="PF01471"/>
    </source>
</evidence>
<dbReference type="InterPro" id="IPR036365">
    <property type="entry name" value="PGBD-like_sf"/>
</dbReference>
<dbReference type="Pfam" id="PF01471">
    <property type="entry name" value="PG_binding_1"/>
    <property type="match status" value="1"/>
</dbReference>
<keyword evidence="1" id="KW-0472">Membrane</keyword>
<name>A0A2H0UW68_9BACT</name>
<dbReference type="InterPro" id="IPR036366">
    <property type="entry name" value="PGBDSf"/>
</dbReference>
<reference evidence="4" key="1">
    <citation type="submission" date="2017-09" db="EMBL/GenBank/DDBJ databases">
        <title>Depth-based differentiation of microbial function through sediment-hosted aquifers and enrichment of novel symbionts in the deep terrestrial subsurface.</title>
        <authorList>
            <person name="Probst A.J."/>
            <person name="Ladd B."/>
            <person name="Jarett J.K."/>
            <person name="Geller-Mcgrath D.E."/>
            <person name="Sieber C.M.K."/>
            <person name="Emerson J.B."/>
            <person name="Anantharaman K."/>
            <person name="Thomas B.C."/>
            <person name="Malmstrom R."/>
            <person name="Stieglmeier M."/>
            <person name="Klingl A."/>
            <person name="Woyke T."/>
            <person name="Ryan C.M."/>
            <person name="Banfield J.F."/>
        </authorList>
    </citation>
    <scope>NUCLEOTIDE SEQUENCE [LARGE SCALE GENOMIC DNA]</scope>
</reference>
<keyword evidence="1" id="KW-1133">Transmembrane helix</keyword>
<comment type="caution">
    <text evidence="3">The sequence shown here is derived from an EMBL/GenBank/DDBJ whole genome shotgun (WGS) entry which is preliminary data.</text>
</comment>
<keyword evidence="1" id="KW-0812">Transmembrane</keyword>
<gene>
    <name evidence="3" type="ORF">COU03_03250</name>
</gene>
<organism evidence="3 4">
    <name type="scientific">bacterium (Candidatus Gribaldobacteria) CG10_big_fil_rev_8_21_14_0_10_41_12</name>
    <dbReference type="NCBI Taxonomy" id="2014277"/>
    <lineage>
        <taxon>Bacteria</taxon>
        <taxon>Candidatus Gribaldobacteria</taxon>
    </lineage>
</organism>
<accession>A0A2H0UW68</accession>
<dbReference type="EMBL" id="PFAV01000059">
    <property type="protein sequence ID" value="PIR91055.1"/>
    <property type="molecule type" value="Genomic_DNA"/>
</dbReference>
<protein>
    <recommendedName>
        <fullName evidence="2">Peptidoglycan binding-like domain-containing protein</fullName>
    </recommendedName>
</protein>
<feature type="transmembrane region" description="Helical" evidence="1">
    <location>
        <begin position="20"/>
        <end position="40"/>
    </location>
</feature>
<dbReference type="Proteomes" id="UP000228906">
    <property type="component" value="Unassembled WGS sequence"/>
</dbReference>
<proteinExistence type="predicted"/>
<dbReference type="AlphaFoldDB" id="A0A2H0UW68"/>
<feature type="domain" description="Peptidoglycan binding-like" evidence="2">
    <location>
        <begin position="426"/>
        <end position="467"/>
    </location>
</feature>
<evidence type="ECO:0000256" key="1">
    <source>
        <dbReference type="SAM" id="Phobius"/>
    </source>
</evidence>